<dbReference type="RefSeq" id="XP_060450298.1">
    <property type="nucleotide sequence ID" value="XM_060589445.1"/>
</dbReference>
<comment type="caution">
    <text evidence="1">The sequence shown here is derived from an EMBL/GenBank/DDBJ whole genome shotgun (WGS) entry which is preliminary data.</text>
</comment>
<gene>
    <name evidence="1" type="ORF">BDP81DRAFT_415313</name>
</gene>
<dbReference type="AlphaFoldDB" id="A0AAJ0A1C2"/>
<organism evidence="1 2">
    <name type="scientific">Colletotrichum phormii</name>
    <dbReference type="NCBI Taxonomy" id="359342"/>
    <lineage>
        <taxon>Eukaryota</taxon>
        <taxon>Fungi</taxon>
        <taxon>Dikarya</taxon>
        <taxon>Ascomycota</taxon>
        <taxon>Pezizomycotina</taxon>
        <taxon>Sordariomycetes</taxon>
        <taxon>Hypocreomycetidae</taxon>
        <taxon>Glomerellales</taxon>
        <taxon>Glomerellaceae</taxon>
        <taxon>Colletotrichum</taxon>
        <taxon>Colletotrichum acutatum species complex</taxon>
    </lineage>
</organism>
<sequence>MRWQPLMCGQPLWVGSQMLTGKTPDDPEIQLLSLALIKHGMRACVRSNPGYGQSWRLGVKCSFSHPSVFAGPHEAQTCSDPR</sequence>
<dbReference type="EMBL" id="JAHMHQ010000002">
    <property type="protein sequence ID" value="KAK1654254.1"/>
    <property type="molecule type" value="Genomic_DNA"/>
</dbReference>
<accession>A0AAJ0A1C2</accession>
<proteinExistence type="predicted"/>
<dbReference type="Proteomes" id="UP001243989">
    <property type="component" value="Unassembled WGS sequence"/>
</dbReference>
<reference evidence="1" key="1">
    <citation type="submission" date="2021-06" db="EMBL/GenBank/DDBJ databases">
        <title>Comparative genomics, transcriptomics and evolutionary studies reveal genomic signatures of adaptation to plant cell wall in hemibiotrophic fungi.</title>
        <authorList>
            <consortium name="DOE Joint Genome Institute"/>
            <person name="Baroncelli R."/>
            <person name="Diaz J.F."/>
            <person name="Benocci T."/>
            <person name="Peng M."/>
            <person name="Battaglia E."/>
            <person name="Haridas S."/>
            <person name="Andreopoulos W."/>
            <person name="Labutti K."/>
            <person name="Pangilinan J."/>
            <person name="Floch G.L."/>
            <person name="Makela M.R."/>
            <person name="Henrissat B."/>
            <person name="Grigoriev I.V."/>
            <person name="Crouch J.A."/>
            <person name="De Vries R.P."/>
            <person name="Sukno S.A."/>
            <person name="Thon M.R."/>
        </authorList>
    </citation>
    <scope>NUCLEOTIDE SEQUENCE</scope>
    <source>
        <strain evidence="1">CBS 102054</strain>
    </source>
</reference>
<dbReference type="GeneID" id="85474307"/>
<evidence type="ECO:0000313" key="2">
    <source>
        <dbReference type="Proteomes" id="UP001243989"/>
    </source>
</evidence>
<evidence type="ECO:0000313" key="1">
    <source>
        <dbReference type="EMBL" id="KAK1654254.1"/>
    </source>
</evidence>
<keyword evidence="2" id="KW-1185">Reference proteome</keyword>
<name>A0AAJ0A1C2_9PEZI</name>
<protein>
    <submittedName>
        <fullName evidence="1">Uncharacterized protein</fullName>
    </submittedName>
</protein>